<evidence type="ECO:0000259" key="5">
    <source>
        <dbReference type="Pfam" id="PF00931"/>
    </source>
</evidence>
<dbReference type="Proteomes" id="UP001314170">
    <property type="component" value="Unassembled WGS sequence"/>
</dbReference>
<dbReference type="Gene3D" id="1.10.10.10">
    <property type="entry name" value="Winged helix-like DNA-binding domain superfamily/Winged helix DNA-binding domain"/>
    <property type="match status" value="1"/>
</dbReference>
<keyword evidence="2" id="KW-0547">Nucleotide-binding</keyword>
<dbReference type="CDD" id="cd14798">
    <property type="entry name" value="RX-CC_like"/>
    <property type="match status" value="1"/>
</dbReference>
<dbReference type="Pfam" id="PF23598">
    <property type="entry name" value="LRR_14"/>
    <property type="match status" value="1"/>
</dbReference>
<dbReference type="Pfam" id="PF00931">
    <property type="entry name" value="NB-ARC"/>
    <property type="match status" value="1"/>
</dbReference>
<dbReference type="PANTHER" id="PTHR23155:SF1185">
    <property type="entry name" value="DISEASE RESISTANCE RPP8-LIKE PROTEIN 3-RELATED"/>
    <property type="match status" value="1"/>
</dbReference>
<dbReference type="Pfam" id="PF18052">
    <property type="entry name" value="Rx_N"/>
    <property type="match status" value="1"/>
</dbReference>
<dbReference type="Gene3D" id="3.80.10.10">
    <property type="entry name" value="Ribonuclease Inhibitor"/>
    <property type="match status" value="1"/>
</dbReference>
<dbReference type="FunFam" id="1.10.8.430:FF:000003">
    <property type="entry name" value="Probable disease resistance protein At5g66910"/>
    <property type="match status" value="1"/>
</dbReference>
<keyword evidence="3" id="KW-0611">Plant defense</keyword>
<accession>A0AAV1S432</accession>
<dbReference type="SUPFAM" id="SSF52058">
    <property type="entry name" value="L domain-like"/>
    <property type="match status" value="1"/>
</dbReference>
<sequence>MDMRLEGKYPLKEASVIAQLAIRCLQAEPKIRPSMKELAETLEQVEARKYKMDMRLEGKCPLKEASVVAQLAIRCLQAEPKIRPSMKELAEILEQVEVRSVLRHSMAESAVSIVVQTLVDLLLQEAAFLDGVSEEVYGMQVELLRMQSFLKDADRRQDEDKTVKNLVSEIRETAYDAEDIIEEFALKIALRRRSGMVNVMKRYATLAKETIELHNVGNEMQILKNRISNLTRSLETNGIMPRSGDWSSTSGRQQRQLRRSYSHIVEEDIVGLEEDAKILTEQLVNSNGIVAICGMGGSGKTTLAKKVYHSSKVRHNFEAFAWAYVSQQCQVREVWEGILFKLTNPSKEQREGIASWRDDELVKRLYQVLLEKKCLVILDDIWTIPTWNNLCPAFPYWKTAGSKILLTTRKMDVALHPDPTCFLHVPPQLNDEESWELFKKKACIEENYPDSRIRAEIERLGREMVGRCTGLPLAIIVLGGLLANKKTIYEWDVVRQNIISHLRRGKGDEQLLGVTEVLALSYHELPYQLKPCFLHLAHFPEDCEIPTKKIIRMWVAEGFITSVHNGVEEETMEDVAHRYLGELVERCMVQVVERGTTGKIRTCRMHDLMRDLCLSKAKEENFLEVFKQSHVSDHFVSEARSMGRLRRLAVVFDGDLHKFIPSGYKRNSHLRSLLYFHEKAWHVEKWESIKSVFDNLRLLRVLDLEGLQSHGGKLPKEIGKLIHLRFLSLRDTDIDELPSTIGNLRYLQTLDLLTWNSTVQIPNVISRLQRLRHLYLPESCGEDSDKWQLANLVNLQTLVNFPSEKSDVTDLVRLLNLKKLLIDDPMFGAIFKSPRVKFNRLQSLSFVSNEDSTVVQVIQGCPNLYKLHIEGQIEKLPDCQQFSGNLAKLNLLGSKLTDDPIPTLEKLPNLRTLRLQMDSFLGSKMVCSDRCFPQLKYLFLYDLPNLEEWEVEEGAMANLFHLEISNCTSLKSVPEGLRFVTSLREMEIRSMLKAFRTRLEPGGEDYYKVQHVPSIAFRYCDY</sequence>
<evidence type="ECO:0000256" key="3">
    <source>
        <dbReference type="ARBA" id="ARBA00022821"/>
    </source>
</evidence>
<dbReference type="InterPro" id="IPR042197">
    <property type="entry name" value="Apaf_helical"/>
</dbReference>
<reference evidence="9 10" key="1">
    <citation type="submission" date="2024-01" db="EMBL/GenBank/DDBJ databases">
        <authorList>
            <person name="Waweru B."/>
        </authorList>
    </citation>
    <scope>NUCLEOTIDE SEQUENCE [LARGE SCALE GENOMIC DNA]</scope>
</reference>
<evidence type="ECO:0000313" key="10">
    <source>
        <dbReference type="Proteomes" id="UP001314170"/>
    </source>
</evidence>
<evidence type="ECO:0000313" key="9">
    <source>
        <dbReference type="EMBL" id="CAK7345610.1"/>
    </source>
</evidence>
<dbReference type="FunFam" id="1.10.10.10:FF:000322">
    <property type="entry name" value="Probable disease resistance protein At1g63360"/>
    <property type="match status" value="1"/>
</dbReference>
<keyword evidence="10" id="KW-1185">Reference proteome</keyword>
<dbReference type="PANTHER" id="PTHR23155">
    <property type="entry name" value="DISEASE RESISTANCE PROTEIN RP"/>
    <property type="match status" value="1"/>
</dbReference>
<dbReference type="FunFam" id="3.40.50.300:FF:001091">
    <property type="entry name" value="Probable disease resistance protein At1g61300"/>
    <property type="match status" value="1"/>
</dbReference>
<evidence type="ECO:0000259" key="8">
    <source>
        <dbReference type="Pfam" id="PF23598"/>
    </source>
</evidence>
<dbReference type="GO" id="GO:0098542">
    <property type="term" value="P:defense response to other organism"/>
    <property type="evidence" value="ECO:0007669"/>
    <property type="project" value="TreeGrafter"/>
</dbReference>
<comment type="caution">
    <text evidence="9">The sequence shown here is derived from an EMBL/GenBank/DDBJ whole genome shotgun (WGS) entry which is preliminary data.</text>
</comment>
<dbReference type="GO" id="GO:0043531">
    <property type="term" value="F:ADP binding"/>
    <property type="evidence" value="ECO:0007669"/>
    <property type="project" value="InterPro"/>
</dbReference>
<evidence type="ECO:0000259" key="6">
    <source>
        <dbReference type="Pfam" id="PF18052"/>
    </source>
</evidence>
<evidence type="ECO:0000256" key="2">
    <source>
        <dbReference type="ARBA" id="ARBA00022741"/>
    </source>
</evidence>
<dbReference type="InterPro" id="IPR032675">
    <property type="entry name" value="LRR_dom_sf"/>
</dbReference>
<dbReference type="Gene3D" id="1.10.510.10">
    <property type="entry name" value="Transferase(Phosphotransferase) domain 1"/>
    <property type="match status" value="1"/>
</dbReference>
<evidence type="ECO:0000256" key="1">
    <source>
        <dbReference type="ARBA" id="ARBA00022737"/>
    </source>
</evidence>
<dbReference type="Gene3D" id="3.40.50.300">
    <property type="entry name" value="P-loop containing nucleotide triphosphate hydrolases"/>
    <property type="match status" value="1"/>
</dbReference>
<evidence type="ECO:0000259" key="7">
    <source>
        <dbReference type="Pfam" id="PF23559"/>
    </source>
</evidence>
<evidence type="ECO:0000256" key="4">
    <source>
        <dbReference type="SAM" id="Coils"/>
    </source>
</evidence>
<dbReference type="InterPro" id="IPR036388">
    <property type="entry name" value="WH-like_DNA-bd_sf"/>
</dbReference>
<feature type="domain" description="Disease resistance protein winged helix" evidence="7">
    <location>
        <begin position="539"/>
        <end position="613"/>
    </location>
</feature>
<name>A0AAV1S432_9ROSI</name>
<dbReference type="InterPro" id="IPR044974">
    <property type="entry name" value="Disease_R_plants"/>
</dbReference>
<feature type="coiled-coil region" evidence="4">
    <location>
        <begin position="206"/>
        <end position="233"/>
    </location>
</feature>
<dbReference type="InterPro" id="IPR002182">
    <property type="entry name" value="NB-ARC"/>
</dbReference>
<dbReference type="Gene3D" id="1.10.8.430">
    <property type="entry name" value="Helical domain of apoptotic protease-activating factors"/>
    <property type="match status" value="1"/>
</dbReference>
<dbReference type="AlphaFoldDB" id="A0AAV1S432"/>
<keyword evidence="4" id="KW-0175">Coiled coil</keyword>
<organism evidence="9 10">
    <name type="scientific">Dovyalis caffra</name>
    <dbReference type="NCBI Taxonomy" id="77055"/>
    <lineage>
        <taxon>Eukaryota</taxon>
        <taxon>Viridiplantae</taxon>
        <taxon>Streptophyta</taxon>
        <taxon>Embryophyta</taxon>
        <taxon>Tracheophyta</taxon>
        <taxon>Spermatophyta</taxon>
        <taxon>Magnoliopsida</taxon>
        <taxon>eudicotyledons</taxon>
        <taxon>Gunneridae</taxon>
        <taxon>Pentapetalae</taxon>
        <taxon>rosids</taxon>
        <taxon>fabids</taxon>
        <taxon>Malpighiales</taxon>
        <taxon>Salicaceae</taxon>
        <taxon>Flacourtieae</taxon>
        <taxon>Dovyalis</taxon>
    </lineage>
</organism>
<dbReference type="EMBL" id="CAWUPB010001168">
    <property type="protein sequence ID" value="CAK7345610.1"/>
    <property type="molecule type" value="Genomic_DNA"/>
</dbReference>
<dbReference type="PRINTS" id="PR00364">
    <property type="entry name" value="DISEASERSIST"/>
</dbReference>
<proteinExistence type="predicted"/>
<dbReference type="InterPro" id="IPR041118">
    <property type="entry name" value="Rx_N"/>
</dbReference>
<dbReference type="InterPro" id="IPR058922">
    <property type="entry name" value="WHD_DRP"/>
</dbReference>
<feature type="domain" description="NB-ARC" evidence="5">
    <location>
        <begin position="278"/>
        <end position="443"/>
    </location>
</feature>
<gene>
    <name evidence="9" type="ORF">DCAF_LOCUS18321</name>
</gene>
<feature type="domain" description="Disease resistance R13L4/SHOC-2-like LRR" evidence="8">
    <location>
        <begin position="670"/>
        <end position="989"/>
    </location>
</feature>
<feature type="domain" description="Disease resistance N-terminal" evidence="6">
    <location>
        <begin position="110"/>
        <end position="194"/>
    </location>
</feature>
<dbReference type="Pfam" id="PF23559">
    <property type="entry name" value="WHD_DRP"/>
    <property type="match status" value="1"/>
</dbReference>
<dbReference type="InterPro" id="IPR027417">
    <property type="entry name" value="P-loop_NTPase"/>
</dbReference>
<dbReference type="InterPro" id="IPR055414">
    <property type="entry name" value="LRR_R13L4/SHOC2-like"/>
</dbReference>
<dbReference type="InterPro" id="IPR038005">
    <property type="entry name" value="RX-like_CC"/>
</dbReference>
<keyword evidence="1" id="KW-0677">Repeat</keyword>
<dbReference type="Gene3D" id="1.20.5.4130">
    <property type="match status" value="1"/>
</dbReference>
<dbReference type="SUPFAM" id="SSF52540">
    <property type="entry name" value="P-loop containing nucleoside triphosphate hydrolases"/>
    <property type="match status" value="1"/>
</dbReference>
<protein>
    <submittedName>
        <fullName evidence="9">Uncharacterized protein</fullName>
    </submittedName>
</protein>